<evidence type="ECO:0000256" key="8">
    <source>
        <dbReference type="PIRSR" id="PIRSR605150-1"/>
    </source>
</evidence>
<feature type="transmembrane region" description="Helical" evidence="11">
    <location>
        <begin position="616"/>
        <end position="635"/>
    </location>
</feature>
<keyword evidence="3" id="KW-0808">Transferase</keyword>
<evidence type="ECO:0000313" key="13">
    <source>
        <dbReference type="Proteomes" id="UP000298416"/>
    </source>
</evidence>
<feature type="transmembrane region" description="Helical" evidence="11">
    <location>
        <begin position="488"/>
        <end position="505"/>
    </location>
</feature>
<feature type="binding site" evidence="10">
    <location>
        <position position="225"/>
    </location>
    <ligand>
        <name>Mn(2+)</name>
        <dbReference type="ChEBI" id="CHEBI:29035"/>
    </ligand>
</feature>
<dbReference type="GO" id="GO:0012505">
    <property type="term" value="C:endomembrane system"/>
    <property type="evidence" value="ECO:0007669"/>
    <property type="project" value="UniProtKB-SubCell"/>
</dbReference>
<dbReference type="GO" id="GO:0016760">
    <property type="term" value="F:cellulose synthase (UDP-forming) activity"/>
    <property type="evidence" value="ECO:0007669"/>
    <property type="project" value="InterPro"/>
</dbReference>
<evidence type="ECO:0000256" key="2">
    <source>
        <dbReference type="ARBA" id="ARBA00022676"/>
    </source>
</evidence>
<gene>
    <name evidence="12" type="ORF">SASPL_129778</name>
</gene>
<dbReference type="GO" id="GO:0030244">
    <property type="term" value="P:cellulose biosynthetic process"/>
    <property type="evidence" value="ECO:0007669"/>
    <property type="project" value="InterPro"/>
</dbReference>
<dbReference type="InterPro" id="IPR029044">
    <property type="entry name" value="Nucleotide-diphossugar_trans"/>
</dbReference>
<dbReference type="Proteomes" id="UP000298416">
    <property type="component" value="Unassembled WGS sequence"/>
</dbReference>
<dbReference type="GO" id="GO:0071555">
    <property type="term" value="P:cell wall organization"/>
    <property type="evidence" value="ECO:0007669"/>
    <property type="project" value="UniProtKB-KW"/>
</dbReference>
<dbReference type="EMBL" id="PNBA02000010">
    <property type="protein sequence ID" value="KAG6411694.1"/>
    <property type="molecule type" value="Genomic_DNA"/>
</dbReference>
<evidence type="ECO:0008006" key="14">
    <source>
        <dbReference type="Google" id="ProtNLM"/>
    </source>
</evidence>
<evidence type="ECO:0000256" key="7">
    <source>
        <dbReference type="ARBA" id="ARBA00023316"/>
    </source>
</evidence>
<comment type="caution">
    <text evidence="12">The sequence shown here is derived from an EMBL/GenBank/DDBJ whole genome shotgun (WGS) entry which is preliminary data.</text>
</comment>
<feature type="active site" evidence="8">
    <location>
        <position position="84"/>
    </location>
</feature>
<dbReference type="Pfam" id="PF03552">
    <property type="entry name" value="Cellulose_synt"/>
    <property type="match status" value="2"/>
</dbReference>
<keyword evidence="4 11" id="KW-0812">Transmembrane</keyword>
<feature type="transmembrane region" description="Helical" evidence="11">
    <location>
        <begin position="539"/>
        <end position="561"/>
    </location>
</feature>
<feature type="binding site" evidence="9">
    <location>
        <position position="55"/>
    </location>
    <ligand>
        <name>UDP-alpha-D-glucose</name>
        <dbReference type="ChEBI" id="CHEBI:58885"/>
    </ligand>
</feature>
<evidence type="ECO:0000256" key="4">
    <source>
        <dbReference type="ARBA" id="ARBA00022692"/>
    </source>
</evidence>
<proteinExistence type="predicted"/>
<dbReference type="InterPro" id="IPR005150">
    <property type="entry name" value="Cellulose_synth"/>
</dbReference>
<reference evidence="12" key="1">
    <citation type="submission" date="2018-01" db="EMBL/GenBank/DDBJ databases">
        <authorList>
            <person name="Mao J.F."/>
        </authorList>
    </citation>
    <scope>NUCLEOTIDE SEQUENCE</scope>
    <source>
        <strain evidence="12">Huo1</strain>
        <tissue evidence="12">Leaf</tissue>
    </source>
</reference>
<evidence type="ECO:0000256" key="10">
    <source>
        <dbReference type="PIRSR" id="PIRSR605150-3"/>
    </source>
</evidence>
<evidence type="ECO:0000256" key="9">
    <source>
        <dbReference type="PIRSR" id="PIRSR605150-2"/>
    </source>
</evidence>
<evidence type="ECO:0000256" key="1">
    <source>
        <dbReference type="ARBA" id="ARBA00004127"/>
    </source>
</evidence>
<evidence type="ECO:0000256" key="3">
    <source>
        <dbReference type="ARBA" id="ARBA00022679"/>
    </source>
</evidence>
<keyword evidence="6 11" id="KW-0472">Membrane</keyword>
<protein>
    <recommendedName>
        <fullName evidence="14">Cellulose synthase A</fullName>
    </recommendedName>
</protein>
<comment type="subcellular location">
    <subcellularLocation>
        <location evidence="1">Endomembrane system</location>
        <topology evidence="1">Multi-pass membrane protein</topology>
    </subcellularLocation>
</comment>
<evidence type="ECO:0000256" key="11">
    <source>
        <dbReference type="SAM" id="Phobius"/>
    </source>
</evidence>
<dbReference type="AlphaFoldDB" id="A0A8X8XF28"/>
<evidence type="ECO:0000313" key="12">
    <source>
        <dbReference type="EMBL" id="KAG6411694.1"/>
    </source>
</evidence>
<organism evidence="12">
    <name type="scientific">Salvia splendens</name>
    <name type="common">Scarlet sage</name>
    <dbReference type="NCBI Taxonomy" id="180675"/>
    <lineage>
        <taxon>Eukaryota</taxon>
        <taxon>Viridiplantae</taxon>
        <taxon>Streptophyta</taxon>
        <taxon>Embryophyta</taxon>
        <taxon>Tracheophyta</taxon>
        <taxon>Spermatophyta</taxon>
        <taxon>Magnoliopsida</taxon>
        <taxon>eudicotyledons</taxon>
        <taxon>Gunneridae</taxon>
        <taxon>Pentapetalae</taxon>
        <taxon>asterids</taxon>
        <taxon>lamiids</taxon>
        <taxon>Lamiales</taxon>
        <taxon>Lamiaceae</taxon>
        <taxon>Nepetoideae</taxon>
        <taxon>Mentheae</taxon>
        <taxon>Salviinae</taxon>
        <taxon>Salvia</taxon>
        <taxon>Salvia subgen. Calosphace</taxon>
        <taxon>core Calosphace</taxon>
    </lineage>
</organism>
<feature type="transmembrane region" description="Helical" evidence="11">
    <location>
        <begin position="458"/>
        <end position="482"/>
    </location>
</feature>
<feature type="binding site" evidence="10">
    <location>
        <position position="249"/>
    </location>
    <ligand>
        <name>Mn(2+)</name>
        <dbReference type="ChEBI" id="CHEBI:29035"/>
    </ligand>
</feature>
<feature type="active site" evidence="8">
    <location>
        <position position="386"/>
    </location>
</feature>
<dbReference type="Gene3D" id="3.90.550.10">
    <property type="entry name" value="Spore Coat Polysaccharide Biosynthesis Protein SpsA, Chain A"/>
    <property type="match status" value="2"/>
</dbReference>
<sequence>MLCAEAVLGCYWVISQSGRWAVVYRFPFKDKLSSRYGEKVPPVDVFVCTADPVLEPPSLVVNTVLSVMSYNYPSHKLSVYLSDDGGSQLTFYALFEASLFSKYWIPFSKKYNVEPRSPAVYFSLTNAVDDSSFAREWTHVKRLYEEMKGRIDSAAAKGSVPEHMRDQHKGFSEWNSKVEKKDHHSIVQILIDGWNPEATDVEGNRLPTLVYLSREKRPGWPHNFKAGSMNALIRMSSVISNAPIILNVDCDMYANDPDAIKDALCFFLDEKHGSQTCYVQYPQQYNNIIKNDIYGNQNFATDNIELSGLDGFGVALYVGTGCFHRRESLSGKKYSGNHRIESGDNIKKESVEKLEDAAKALANCSYEKGTLWGKEMGLVYGCPVEDIVTGLSIQCRGWKPAYYNPSKHAFKGVAPTTLDVALIQHSRWSEGMFQIFLSKYCPFILGRGKISLGGQMGYCIYLLWPVLSLPTLVYVVIPPLALLRDVPLFPSVSSSWMVAFAYVFAAKTAYSLAEDVAVGDTVKGWWNLQRIVVIRRMTAYLLALIETVMRMLGLSQSAFVLTAKVVDDEAEMRYKKGLIEFGSSSIMMVIVATVALLNLVAFGWGAGKALWFAEEVLWPQLAVCGVWVVLSLPVYEALFFRRDKGSMPLQVTVKSLIVVSTAMLICVF</sequence>
<keyword evidence="13" id="KW-1185">Reference proteome</keyword>
<keyword evidence="5 11" id="KW-1133">Transmembrane helix</keyword>
<keyword evidence="2" id="KW-0328">Glycosyltransferase</keyword>
<accession>A0A8X8XF28</accession>
<feature type="binding site" evidence="9">
    <location>
        <position position="84"/>
    </location>
    <ligand>
        <name>UDP-alpha-D-glucose</name>
        <dbReference type="ChEBI" id="CHEBI:58885"/>
    </ligand>
</feature>
<dbReference type="PANTHER" id="PTHR13301">
    <property type="entry name" value="X-BOX TRANSCRIPTION FACTOR-RELATED"/>
    <property type="match status" value="1"/>
</dbReference>
<evidence type="ECO:0000256" key="6">
    <source>
        <dbReference type="ARBA" id="ARBA00023136"/>
    </source>
</evidence>
<dbReference type="GO" id="GO:0016020">
    <property type="term" value="C:membrane"/>
    <property type="evidence" value="ECO:0007669"/>
    <property type="project" value="InterPro"/>
</dbReference>
<name>A0A8X8XF28_SALSN</name>
<reference evidence="12" key="2">
    <citation type="submission" date="2020-08" db="EMBL/GenBank/DDBJ databases">
        <title>Plant Genome Project.</title>
        <authorList>
            <person name="Zhang R.-G."/>
        </authorList>
    </citation>
    <scope>NUCLEOTIDE SEQUENCE</scope>
    <source>
        <strain evidence="12">Huo1</strain>
        <tissue evidence="12">Leaf</tissue>
    </source>
</reference>
<evidence type="ECO:0000256" key="5">
    <source>
        <dbReference type="ARBA" id="ARBA00022989"/>
    </source>
</evidence>
<feature type="transmembrane region" description="Helical" evidence="11">
    <location>
        <begin position="581"/>
        <end position="604"/>
    </location>
</feature>
<keyword evidence="7" id="KW-0961">Cell wall biogenesis/degradation</keyword>
<dbReference type="SUPFAM" id="SSF53448">
    <property type="entry name" value="Nucleotide-diphospho-sugar transferases"/>
    <property type="match status" value="1"/>
</dbReference>